<reference evidence="1" key="1">
    <citation type="submission" date="2018-05" db="EMBL/GenBank/DDBJ databases">
        <title>Draft genome of Mucuna pruriens seed.</title>
        <authorList>
            <person name="Nnadi N.E."/>
            <person name="Vos R."/>
            <person name="Hasami M.H."/>
            <person name="Devisetty U.K."/>
            <person name="Aguiy J.C."/>
        </authorList>
    </citation>
    <scope>NUCLEOTIDE SEQUENCE [LARGE SCALE GENOMIC DNA]</scope>
    <source>
        <strain evidence="1">JCA_2017</strain>
    </source>
</reference>
<keyword evidence="2" id="KW-1185">Reference proteome</keyword>
<evidence type="ECO:0000313" key="1">
    <source>
        <dbReference type="EMBL" id="RDX83100.1"/>
    </source>
</evidence>
<protein>
    <submittedName>
        <fullName evidence="1">Uncharacterized protein</fullName>
    </submittedName>
</protein>
<feature type="non-terminal residue" evidence="1">
    <location>
        <position position="1"/>
    </location>
</feature>
<name>A0A371FXZ4_MUCPR</name>
<comment type="caution">
    <text evidence="1">The sequence shown here is derived from an EMBL/GenBank/DDBJ whole genome shotgun (WGS) entry which is preliminary data.</text>
</comment>
<dbReference type="EMBL" id="QJKJ01007457">
    <property type="protein sequence ID" value="RDX83100.1"/>
    <property type="molecule type" value="Genomic_DNA"/>
</dbReference>
<gene>
    <name evidence="1" type="ORF">CR513_36016</name>
</gene>
<sequence length="153" mass="16874">MTLGFIYVLQYGLQSSSTCNKVAHFSAASDSLCSKLSVIPKLRPNNDCVIIWVLGLVMGPPMSHKLSLTLLVGSLSTNRGRREECVQAIEGTGSHGLDAIDLYLVPDIVLHPDFKARKFEKYKGSSCPPHDRGRLELVCQPGKWEGEDMERPC</sequence>
<dbReference type="Proteomes" id="UP000257109">
    <property type="component" value="Unassembled WGS sequence"/>
</dbReference>
<proteinExistence type="predicted"/>
<evidence type="ECO:0000313" key="2">
    <source>
        <dbReference type="Proteomes" id="UP000257109"/>
    </source>
</evidence>
<accession>A0A371FXZ4</accession>
<dbReference type="AlphaFoldDB" id="A0A371FXZ4"/>
<organism evidence="1 2">
    <name type="scientific">Mucuna pruriens</name>
    <name type="common">Velvet bean</name>
    <name type="synonym">Dolichos pruriens</name>
    <dbReference type="NCBI Taxonomy" id="157652"/>
    <lineage>
        <taxon>Eukaryota</taxon>
        <taxon>Viridiplantae</taxon>
        <taxon>Streptophyta</taxon>
        <taxon>Embryophyta</taxon>
        <taxon>Tracheophyta</taxon>
        <taxon>Spermatophyta</taxon>
        <taxon>Magnoliopsida</taxon>
        <taxon>eudicotyledons</taxon>
        <taxon>Gunneridae</taxon>
        <taxon>Pentapetalae</taxon>
        <taxon>rosids</taxon>
        <taxon>fabids</taxon>
        <taxon>Fabales</taxon>
        <taxon>Fabaceae</taxon>
        <taxon>Papilionoideae</taxon>
        <taxon>50 kb inversion clade</taxon>
        <taxon>NPAAA clade</taxon>
        <taxon>indigoferoid/millettioid clade</taxon>
        <taxon>Phaseoleae</taxon>
        <taxon>Mucuna</taxon>
    </lineage>
</organism>